<accession>A0AAE0GL98</accession>
<comment type="caution">
    <text evidence="1">The sequence shown here is derived from an EMBL/GenBank/DDBJ whole genome shotgun (WGS) entry which is preliminary data.</text>
</comment>
<evidence type="ECO:0000313" key="2">
    <source>
        <dbReference type="Proteomes" id="UP001190700"/>
    </source>
</evidence>
<name>A0AAE0GL98_9CHLO</name>
<evidence type="ECO:0000313" key="1">
    <source>
        <dbReference type="EMBL" id="KAK3280013.1"/>
    </source>
</evidence>
<reference evidence="1 2" key="1">
    <citation type="journal article" date="2015" name="Genome Biol. Evol.">
        <title>Comparative Genomics of a Bacterivorous Green Alga Reveals Evolutionary Causalities and Consequences of Phago-Mixotrophic Mode of Nutrition.</title>
        <authorList>
            <person name="Burns J.A."/>
            <person name="Paasch A."/>
            <person name="Narechania A."/>
            <person name="Kim E."/>
        </authorList>
    </citation>
    <scope>NUCLEOTIDE SEQUENCE [LARGE SCALE GENOMIC DNA]</scope>
    <source>
        <strain evidence="1 2">PLY_AMNH</strain>
    </source>
</reference>
<sequence length="237" mass="25958">MECSNAASPLDGKRVLLGFARRIIDIDAPFQDTVEMLAVRLLKGINPHDAIANFNAALAAARRRSTVDDEKVKSQFIKALDVDYHLPVTSRLLLHDQRATADLLTIQKWVREWHAAHGHQAAAALSTSFASGSVERRFGDAPQAVAEDLMELVLDLKRQVKALANTVGGKGFTPRVDKPLRQASREVKHRFAGRPLHEGGNWPQSHTDKVALSTRGPGRPFRFAGTMSACATGHDTD</sequence>
<dbReference type="Proteomes" id="UP001190700">
    <property type="component" value="Unassembled WGS sequence"/>
</dbReference>
<dbReference type="AlphaFoldDB" id="A0AAE0GL98"/>
<organism evidence="1 2">
    <name type="scientific">Cymbomonas tetramitiformis</name>
    <dbReference type="NCBI Taxonomy" id="36881"/>
    <lineage>
        <taxon>Eukaryota</taxon>
        <taxon>Viridiplantae</taxon>
        <taxon>Chlorophyta</taxon>
        <taxon>Pyramimonadophyceae</taxon>
        <taxon>Pyramimonadales</taxon>
        <taxon>Pyramimonadaceae</taxon>
        <taxon>Cymbomonas</taxon>
    </lineage>
</organism>
<proteinExistence type="predicted"/>
<protein>
    <submittedName>
        <fullName evidence="1">Uncharacterized protein</fullName>
    </submittedName>
</protein>
<dbReference type="EMBL" id="LGRX02004577">
    <property type="protein sequence ID" value="KAK3280013.1"/>
    <property type="molecule type" value="Genomic_DNA"/>
</dbReference>
<gene>
    <name evidence="1" type="ORF">CYMTET_12130</name>
</gene>
<keyword evidence="2" id="KW-1185">Reference proteome</keyword>